<dbReference type="GO" id="GO:0005096">
    <property type="term" value="F:GTPase activator activity"/>
    <property type="evidence" value="ECO:0007669"/>
    <property type="project" value="InterPro"/>
</dbReference>
<dbReference type="GO" id="GO:0006913">
    <property type="term" value="P:nucleocytoplasmic transport"/>
    <property type="evidence" value="ECO:0007669"/>
    <property type="project" value="TreeGrafter"/>
</dbReference>
<dbReference type="GO" id="GO:0048471">
    <property type="term" value="C:perinuclear region of cytoplasm"/>
    <property type="evidence" value="ECO:0007669"/>
    <property type="project" value="TreeGrafter"/>
</dbReference>
<dbReference type="InterPro" id="IPR001611">
    <property type="entry name" value="Leu-rich_rpt"/>
</dbReference>
<dbReference type="OrthoDB" id="333024at2759"/>
<keyword evidence="2" id="KW-1185">Reference proteome</keyword>
<dbReference type="GO" id="GO:0005829">
    <property type="term" value="C:cytosol"/>
    <property type="evidence" value="ECO:0007669"/>
    <property type="project" value="TreeGrafter"/>
</dbReference>
<dbReference type="GO" id="GO:0031267">
    <property type="term" value="F:small GTPase binding"/>
    <property type="evidence" value="ECO:0007669"/>
    <property type="project" value="TreeGrafter"/>
</dbReference>
<dbReference type="SUPFAM" id="SSF52047">
    <property type="entry name" value="RNI-like"/>
    <property type="match status" value="2"/>
</dbReference>
<accession>A0A1Y1V4Z7</accession>
<dbReference type="Proteomes" id="UP000193719">
    <property type="component" value="Unassembled WGS sequence"/>
</dbReference>
<reference evidence="1 2" key="1">
    <citation type="submission" date="2016-08" db="EMBL/GenBank/DDBJ databases">
        <title>Genomes of anaerobic fungi encode conserved fungal cellulosomes for biomass hydrolysis.</title>
        <authorList>
            <consortium name="DOE Joint Genome Institute"/>
            <person name="Haitjema C.H."/>
            <person name="Gilmore S.P."/>
            <person name="Henske J.K."/>
            <person name="Solomon K.V."/>
            <person name="De Groot R."/>
            <person name="Kuo A."/>
            <person name="Mondo S.J."/>
            <person name="Salamov A.A."/>
            <person name="Labutti K."/>
            <person name="Zhao Z."/>
            <person name="Chiniquy J."/>
            <person name="Barry K."/>
            <person name="Brewer H.M."/>
            <person name="Purvine S.O."/>
            <person name="Wright A.T."/>
            <person name="Boxma B."/>
            <person name="Van Alen T."/>
            <person name="Hackstein J.H."/>
            <person name="Baker S.E."/>
            <person name="Grigoriev I.V."/>
            <person name="O'Malley M.A."/>
        </authorList>
    </citation>
    <scope>NUCLEOTIDE SEQUENCE [LARGE SCALE GENOMIC DNA]</scope>
    <source>
        <strain evidence="2">finn</strain>
    </source>
</reference>
<comment type="caution">
    <text evidence="1">The sequence shown here is derived from an EMBL/GenBank/DDBJ whole genome shotgun (WGS) entry which is preliminary data.</text>
</comment>
<protein>
    <submittedName>
        <fullName evidence="1">RNI-like protein</fullName>
    </submittedName>
</protein>
<dbReference type="PANTHER" id="PTHR24113:SF15">
    <property type="entry name" value="NACHT DOMAIN-CONTAINING PROTEIN"/>
    <property type="match status" value="1"/>
</dbReference>
<dbReference type="AlphaFoldDB" id="A0A1Y1V4Z7"/>
<evidence type="ECO:0000313" key="1">
    <source>
        <dbReference type="EMBL" id="ORX47319.1"/>
    </source>
</evidence>
<dbReference type="GO" id="GO:0005634">
    <property type="term" value="C:nucleus"/>
    <property type="evidence" value="ECO:0007669"/>
    <property type="project" value="TreeGrafter"/>
</dbReference>
<dbReference type="InterPro" id="IPR027038">
    <property type="entry name" value="RanGap"/>
</dbReference>
<gene>
    <name evidence="1" type="ORF">BCR36DRAFT_413671</name>
</gene>
<reference evidence="1 2" key="2">
    <citation type="submission" date="2016-08" db="EMBL/GenBank/DDBJ databases">
        <title>Pervasive Adenine N6-methylation of Active Genes in Fungi.</title>
        <authorList>
            <consortium name="DOE Joint Genome Institute"/>
            <person name="Mondo S.J."/>
            <person name="Dannebaum R.O."/>
            <person name="Kuo R.C."/>
            <person name="Labutti K."/>
            <person name="Haridas S."/>
            <person name="Kuo A."/>
            <person name="Salamov A."/>
            <person name="Ahrendt S.R."/>
            <person name="Lipzen A."/>
            <person name="Sullivan W."/>
            <person name="Andreopoulos W.B."/>
            <person name="Clum A."/>
            <person name="Lindquist E."/>
            <person name="Daum C."/>
            <person name="Ramamoorthy G.K."/>
            <person name="Gryganskyi A."/>
            <person name="Culley D."/>
            <person name="Magnuson J.K."/>
            <person name="James T.Y."/>
            <person name="O'Malley M.A."/>
            <person name="Stajich J.E."/>
            <person name="Spatafora J.W."/>
            <person name="Visel A."/>
            <person name="Grigoriev I.V."/>
        </authorList>
    </citation>
    <scope>NUCLEOTIDE SEQUENCE [LARGE SCALE GENOMIC DNA]</scope>
    <source>
        <strain evidence="2">finn</strain>
    </source>
</reference>
<dbReference type="InterPro" id="IPR032675">
    <property type="entry name" value="LRR_dom_sf"/>
</dbReference>
<dbReference type="Pfam" id="PF13516">
    <property type="entry name" value="LRR_6"/>
    <property type="match status" value="6"/>
</dbReference>
<evidence type="ECO:0000313" key="2">
    <source>
        <dbReference type="Proteomes" id="UP000193719"/>
    </source>
</evidence>
<dbReference type="PANTHER" id="PTHR24113">
    <property type="entry name" value="RAN GTPASE-ACTIVATING PROTEIN 1"/>
    <property type="match status" value="1"/>
</dbReference>
<sequence length="497" mass="55114">MATEVPEFLKKWIDNIESNNLNSLYILPFRRLKPNQFTLLLNAIASCTSLTTFSASGHAIEKETYSALYNALIKNASLISLDIGNNKLGEVPEDEDEINESLFSVLCSAIGQNRSIQTWNLEYKSIGLRASKIFSEKVLFNNNTLLTVSLSRNNLGDDGCIELCNGFLKSQNKTIKNLNLIDNGIGPRGIKEGIAKLLKWEVVEQSPLESPNTPLSNHCSIKELDLSLNKIGDEGGIAIGQVLKDNIGLRKINLSNTDIGDETLIAICNNLKQTVTDDSTNVKAQPKLTKMISQSSILTDDLQATTTSTITTLMLNNNNITSHSCSALASLLAVSPRLKKITLINNNIGDEGIKTLAAMGLNSLENSGKLEILDLSKNNITFEGFKYILQYIPKVKIITLHNNRINGWSEEFINSLKFDEQFIGCSSLKELHLTENGIKTTDMKLLCEMIKNGFAKDLEELVLGANVSLDQEEDWNQWEKCLSELEDLKPKLSITWK</sequence>
<dbReference type="STRING" id="1754191.A0A1Y1V4Z7"/>
<dbReference type="SMART" id="SM00368">
    <property type="entry name" value="LRR_RI"/>
    <property type="match status" value="9"/>
</dbReference>
<name>A0A1Y1V4Z7_9FUNG</name>
<proteinExistence type="predicted"/>
<dbReference type="Gene3D" id="3.80.10.10">
    <property type="entry name" value="Ribonuclease Inhibitor"/>
    <property type="match status" value="4"/>
</dbReference>
<organism evidence="1 2">
    <name type="scientific">Piromyces finnis</name>
    <dbReference type="NCBI Taxonomy" id="1754191"/>
    <lineage>
        <taxon>Eukaryota</taxon>
        <taxon>Fungi</taxon>
        <taxon>Fungi incertae sedis</taxon>
        <taxon>Chytridiomycota</taxon>
        <taxon>Chytridiomycota incertae sedis</taxon>
        <taxon>Neocallimastigomycetes</taxon>
        <taxon>Neocallimastigales</taxon>
        <taxon>Neocallimastigaceae</taxon>
        <taxon>Piromyces</taxon>
    </lineage>
</organism>
<dbReference type="EMBL" id="MCFH01000031">
    <property type="protein sequence ID" value="ORX47319.1"/>
    <property type="molecule type" value="Genomic_DNA"/>
</dbReference>